<reference evidence="1" key="1">
    <citation type="submission" date="2014-11" db="EMBL/GenBank/DDBJ databases">
        <authorList>
            <person name="Amaro Gonzalez C."/>
        </authorList>
    </citation>
    <scope>NUCLEOTIDE SEQUENCE</scope>
</reference>
<protein>
    <submittedName>
        <fullName evidence="1">Uncharacterized protein</fullName>
    </submittedName>
</protein>
<organism evidence="1">
    <name type="scientific">Anguilla anguilla</name>
    <name type="common">European freshwater eel</name>
    <name type="synonym">Muraena anguilla</name>
    <dbReference type="NCBI Taxonomy" id="7936"/>
    <lineage>
        <taxon>Eukaryota</taxon>
        <taxon>Metazoa</taxon>
        <taxon>Chordata</taxon>
        <taxon>Craniata</taxon>
        <taxon>Vertebrata</taxon>
        <taxon>Euteleostomi</taxon>
        <taxon>Actinopterygii</taxon>
        <taxon>Neopterygii</taxon>
        <taxon>Teleostei</taxon>
        <taxon>Anguilliformes</taxon>
        <taxon>Anguillidae</taxon>
        <taxon>Anguilla</taxon>
    </lineage>
</organism>
<reference evidence="1" key="2">
    <citation type="journal article" date="2015" name="Fish Shellfish Immunol.">
        <title>Early steps in the European eel (Anguilla anguilla)-Vibrio vulnificus interaction in the gills: Role of the RtxA13 toxin.</title>
        <authorList>
            <person name="Callol A."/>
            <person name="Pajuelo D."/>
            <person name="Ebbesson L."/>
            <person name="Teles M."/>
            <person name="MacKenzie S."/>
            <person name="Amaro C."/>
        </authorList>
    </citation>
    <scope>NUCLEOTIDE SEQUENCE</scope>
</reference>
<sequence>MIGLVTCLFRHTGTPPISTCLTN</sequence>
<dbReference type="EMBL" id="GBXM01028185">
    <property type="protein sequence ID" value="JAH80392.1"/>
    <property type="molecule type" value="Transcribed_RNA"/>
</dbReference>
<evidence type="ECO:0000313" key="1">
    <source>
        <dbReference type="EMBL" id="JAH80392.1"/>
    </source>
</evidence>
<accession>A0A0E9VQW9</accession>
<proteinExistence type="predicted"/>
<dbReference type="AlphaFoldDB" id="A0A0E9VQW9"/>
<name>A0A0E9VQW9_ANGAN</name>